<protein>
    <submittedName>
        <fullName evidence="2">Cache domain-containing protein</fullName>
    </submittedName>
</protein>
<keyword evidence="1" id="KW-0472">Membrane</keyword>
<name>A0ABS5PLJ3_9FIRM</name>
<evidence type="ECO:0000256" key="1">
    <source>
        <dbReference type="SAM" id="Phobius"/>
    </source>
</evidence>
<keyword evidence="1" id="KW-0812">Transmembrane</keyword>
<dbReference type="EMBL" id="JAHBCL010000007">
    <property type="protein sequence ID" value="MBS7526030.1"/>
    <property type="molecule type" value="Genomic_DNA"/>
</dbReference>
<feature type="transmembrane region" description="Helical" evidence="1">
    <location>
        <begin position="12"/>
        <end position="33"/>
    </location>
</feature>
<organism evidence="2 3">
    <name type="scientific">Fusibacter paucivorans</name>
    <dbReference type="NCBI Taxonomy" id="76009"/>
    <lineage>
        <taxon>Bacteria</taxon>
        <taxon>Bacillati</taxon>
        <taxon>Bacillota</taxon>
        <taxon>Clostridia</taxon>
        <taxon>Eubacteriales</taxon>
        <taxon>Eubacteriales Family XII. Incertae Sedis</taxon>
        <taxon>Fusibacter</taxon>
    </lineage>
</organism>
<proteinExistence type="predicted"/>
<dbReference type="Gene3D" id="1.10.287.950">
    <property type="entry name" value="Methyl-accepting chemotaxis protein"/>
    <property type="match status" value="1"/>
</dbReference>
<reference evidence="2 3" key="1">
    <citation type="submission" date="2021-05" db="EMBL/GenBank/DDBJ databases">
        <title>Fusibacter ferrireducens sp. nov., an anaerobic, sulfur- and Fe-reducing bacterium isolated from the mangrove sediment.</title>
        <authorList>
            <person name="Qiu D."/>
        </authorList>
    </citation>
    <scope>NUCLEOTIDE SEQUENCE [LARGE SCALE GENOMIC DNA]</scope>
    <source>
        <strain evidence="2 3">DSM 12116</strain>
    </source>
</reference>
<dbReference type="SUPFAM" id="SSF58104">
    <property type="entry name" value="Methyl-accepting chemotaxis protein (MCP) signaling domain"/>
    <property type="match status" value="1"/>
</dbReference>
<sequence length="548" mass="62871">MLKNTYWHRIVIRYASLAMIIACFITGTSYIIMQRALQHSFITLTEARTNQLLTEFNAFYAKKADAVATLASDPALIDFLHSLNYINIHNSAASNYQFYNIVEMLNNVSLRDPDILAVTLTLFDKNEIIYNTGDVYATQHNEPYNQWLPSHLPQDIDIIFPPYYDLHYNKSVIGFRKIIFDGDSPIGACTVHIEHDLFNDEVMLSEQSGDRLLFFDDKGYILYASEDDLVQWQTLGDVDASFTAELPELMRQQSSATFNGTMGNQNMLFYYAYLPDQSLHTIIGFNTAPINAEIRRYTLWISALSISFLLLFILWILMRNHKWEKQFRMFSKHLTAASEGLFSFTSLQSDNPSFNQLFIAYNDMLTSLETISSNISSISNNIHQYATALNEDAEVNNRAIQQISRAVRTISEDTMQQVEGIETLDTLARAINIKINGINKHFNAVESTLQNESDVHPEVLLFVKTLREDFQFLEARNNDILKYLKELTNASKQNAYVSRSIKRSIDQQRDSIKSMSRAITNLYRSSLNLNNNLSKFSVKIESNKKHPS</sequence>
<evidence type="ECO:0000313" key="3">
    <source>
        <dbReference type="Proteomes" id="UP000746471"/>
    </source>
</evidence>
<dbReference type="Proteomes" id="UP000746471">
    <property type="component" value="Unassembled WGS sequence"/>
</dbReference>
<dbReference type="RefSeq" id="WP_213235817.1">
    <property type="nucleotide sequence ID" value="NZ_JAHBCL010000007.1"/>
</dbReference>
<feature type="transmembrane region" description="Helical" evidence="1">
    <location>
        <begin position="297"/>
        <end position="318"/>
    </location>
</feature>
<gene>
    <name evidence="2" type="ORF">KHM83_05030</name>
</gene>
<accession>A0ABS5PLJ3</accession>
<keyword evidence="3" id="KW-1185">Reference proteome</keyword>
<comment type="caution">
    <text evidence="2">The sequence shown here is derived from an EMBL/GenBank/DDBJ whole genome shotgun (WGS) entry which is preliminary data.</text>
</comment>
<keyword evidence="1" id="KW-1133">Transmembrane helix</keyword>
<evidence type="ECO:0000313" key="2">
    <source>
        <dbReference type="EMBL" id="MBS7526030.1"/>
    </source>
</evidence>